<evidence type="ECO:0000313" key="3">
    <source>
        <dbReference type="Proteomes" id="UP000051952"/>
    </source>
</evidence>
<sequence length="86" mass="9564">MTETVIQSNPLIPLLPTLNSAWATSFRLGVWGPADQRKSFGTPMVVSYLPRGRERRIKTGAALRRLITLACLSKSSGDDASDFVWW</sequence>
<dbReference type="PROSITE" id="PS50835">
    <property type="entry name" value="IG_LIKE"/>
    <property type="match status" value="1"/>
</dbReference>
<feature type="domain" description="Ig-like" evidence="1">
    <location>
        <begin position="43"/>
        <end position="86"/>
    </location>
</feature>
<accession>A0A0S4J4S7</accession>
<organism evidence="2 3">
    <name type="scientific">Bodo saltans</name>
    <name type="common">Flagellated protozoan</name>
    <dbReference type="NCBI Taxonomy" id="75058"/>
    <lineage>
        <taxon>Eukaryota</taxon>
        <taxon>Discoba</taxon>
        <taxon>Euglenozoa</taxon>
        <taxon>Kinetoplastea</taxon>
        <taxon>Metakinetoplastina</taxon>
        <taxon>Eubodonida</taxon>
        <taxon>Bodonidae</taxon>
        <taxon>Bodo</taxon>
    </lineage>
</organism>
<proteinExistence type="predicted"/>
<dbReference type="EMBL" id="CYKH01001058">
    <property type="protein sequence ID" value="CUG80916.1"/>
    <property type="molecule type" value="Genomic_DNA"/>
</dbReference>
<gene>
    <name evidence="2" type="ORF">BSAL_86480</name>
</gene>
<dbReference type="VEuPathDB" id="TriTrypDB:BSAL_86480"/>
<reference evidence="3" key="1">
    <citation type="submission" date="2015-09" db="EMBL/GenBank/DDBJ databases">
        <authorList>
            <consortium name="Pathogen Informatics"/>
        </authorList>
    </citation>
    <scope>NUCLEOTIDE SEQUENCE [LARGE SCALE GENOMIC DNA]</scope>
    <source>
        <strain evidence="3">Lake Konstanz</strain>
    </source>
</reference>
<name>A0A0S4J4S7_BODSA</name>
<dbReference type="Proteomes" id="UP000051952">
    <property type="component" value="Unassembled WGS sequence"/>
</dbReference>
<keyword evidence="3" id="KW-1185">Reference proteome</keyword>
<evidence type="ECO:0000259" key="1">
    <source>
        <dbReference type="PROSITE" id="PS50835"/>
    </source>
</evidence>
<dbReference type="AlphaFoldDB" id="A0A0S4J4S7"/>
<dbReference type="InterPro" id="IPR007110">
    <property type="entry name" value="Ig-like_dom"/>
</dbReference>
<evidence type="ECO:0000313" key="2">
    <source>
        <dbReference type="EMBL" id="CUG80916.1"/>
    </source>
</evidence>
<protein>
    <recommendedName>
        <fullName evidence="1">Ig-like domain-containing protein</fullName>
    </recommendedName>
</protein>